<dbReference type="Proteomes" id="UP000720508">
    <property type="component" value="Unassembled WGS sequence"/>
</dbReference>
<dbReference type="CDD" id="cd02440">
    <property type="entry name" value="AdoMet_MTases"/>
    <property type="match status" value="1"/>
</dbReference>
<dbReference type="GO" id="GO:0008168">
    <property type="term" value="F:methyltransferase activity"/>
    <property type="evidence" value="ECO:0007669"/>
    <property type="project" value="UniProtKB-KW"/>
</dbReference>
<evidence type="ECO:0000313" key="7">
    <source>
        <dbReference type="EMBL" id="MBU3866681.1"/>
    </source>
</evidence>
<keyword evidence="8" id="KW-1185">Reference proteome</keyword>
<proteinExistence type="predicted"/>
<dbReference type="PANTHER" id="PTHR11579">
    <property type="entry name" value="PROTEIN-L-ISOASPARTATE O-METHYLTRANSFERASE"/>
    <property type="match status" value="1"/>
</dbReference>
<keyword evidence="2 7" id="KW-0489">Methyltransferase</keyword>
<evidence type="ECO:0000256" key="5">
    <source>
        <dbReference type="ARBA" id="ARBA00031323"/>
    </source>
</evidence>
<evidence type="ECO:0000256" key="2">
    <source>
        <dbReference type="ARBA" id="ARBA00022603"/>
    </source>
</evidence>
<gene>
    <name evidence="7" type="ORF">KN815_22205</name>
</gene>
<comment type="caution">
    <text evidence="7">The sequence shown here is derived from an EMBL/GenBank/DDBJ whole genome shotgun (WGS) entry which is preliminary data.</text>
</comment>
<evidence type="ECO:0000256" key="4">
    <source>
        <dbReference type="ARBA" id="ARBA00022691"/>
    </source>
</evidence>
<evidence type="ECO:0000256" key="1">
    <source>
        <dbReference type="ARBA" id="ARBA00022490"/>
    </source>
</evidence>
<evidence type="ECO:0000256" key="3">
    <source>
        <dbReference type="ARBA" id="ARBA00022679"/>
    </source>
</evidence>
<dbReference type="InterPro" id="IPR000682">
    <property type="entry name" value="PCMT"/>
</dbReference>
<dbReference type="GO" id="GO:0032259">
    <property type="term" value="P:methylation"/>
    <property type="evidence" value="ECO:0007669"/>
    <property type="project" value="UniProtKB-KW"/>
</dbReference>
<dbReference type="Pfam" id="PF01135">
    <property type="entry name" value="PCMT"/>
    <property type="match status" value="1"/>
</dbReference>
<accession>A0ABS6CIC5</accession>
<keyword evidence="1" id="KW-0963">Cytoplasm</keyword>
<sequence length="367" mass="39512">MLSHGGHLSADWRGPFLRVDRARFIPDRIWVRGDDGYTPLDRAADPDRWEHLAYADEALVTQVEDPPDAEVARTPSSSASMPRIVARMLAALRAEDGHRVLEIGAGTGYNAALLAARLGDEQVTSVEVDAELAERARASLETAGYAPAVVTGDGAEGWVARAPYDRLIATCSVHDVPRAWIEQTKPGGIIVLPWGTTLRNGVLLQLTVEHCPDGPVASGRVVDDAAFMWMRAQAPPRDVMAIARAGGETHDSHTGLDPHVLGNDDAWFAVGVLVPGCQWATGQGPDGAWTLWLADAGTGSWASVDYEPDAVEYDVQQHGPRRLWAEVEAAHAWWADAGRPARTQFGLTVTPAGQQVWLNGRGNALPV</sequence>
<reference evidence="7 8" key="1">
    <citation type="submission" date="2021-06" db="EMBL/GenBank/DDBJ databases">
        <authorList>
            <person name="Pan X."/>
        </authorList>
    </citation>
    <scope>NUCLEOTIDE SEQUENCE [LARGE SCALE GENOMIC DNA]</scope>
    <source>
        <strain evidence="7 8">4503</strain>
    </source>
</reference>
<name>A0ABS6CIC5_9ACTN</name>
<organism evidence="7 8">
    <name type="scientific">Streptomyces niphimycinicus</name>
    <dbReference type="NCBI Taxonomy" id="2842201"/>
    <lineage>
        <taxon>Bacteria</taxon>
        <taxon>Bacillati</taxon>
        <taxon>Actinomycetota</taxon>
        <taxon>Actinomycetes</taxon>
        <taxon>Kitasatosporales</taxon>
        <taxon>Streptomycetaceae</taxon>
        <taxon>Streptomyces</taxon>
    </lineage>
</organism>
<dbReference type="EMBL" id="JAHLEM010000242">
    <property type="protein sequence ID" value="MBU3866681.1"/>
    <property type="molecule type" value="Genomic_DNA"/>
</dbReference>
<evidence type="ECO:0000256" key="6">
    <source>
        <dbReference type="ARBA" id="ARBA00031350"/>
    </source>
</evidence>
<dbReference type="PANTHER" id="PTHR11579:SF0">
    <property type="entry name" value="PROTEIN-L-ISOASPARTATE(D-ASPARTATE) O-METHYLTRANSFERASE"/>
    <property type="match status" value="1"/>
</dbReference>
<evidence type="ECO:0000313" key="8">
    <source>
        <dbReference type="Proteomes" id="UP000720508"/>
    </source>
</evidence>
<keyword evidence="4" id="KW-0949">S-adenosyl-L-methionine</keyword>
<keyword evidence="3" id="KW-0808">Transferase</keyword>
<protein>
    <recommendedName>
        <fullName evidence="6">L-isoaspartyl protein carboxyl methyltransferase</fullName>
    </recommendedName>
    <alternativeName>
        <fullName evidence="5">Protein-beta-aspartate methyltransferase</fullName>
    </alternativeName>
</protein>